<feature type="transmembrane region" description="Helical" evidence="1">
    <location>
        <begin position="36"/>
        <end position="58"/>
    </location>
</feature>
<reference evidence="4 6" key="2">
    <citation type="submission" date="2024-07" db="EMBL/GenBank/DDBJ databases">
        <authorList>
            <person name="Akdeniz Z."/>
        </authorList>
    </citation>
    <scope>NUCLEOTIDE SEQUENCE [LARGE SCALE GENOMIC DNA]</scope>
</reference>
<keyword evidence="1" id="KW-0472">Membrane</keyword>
<accession>A0AA86UYB3</accession>
<dbReference type="EMBL" id="CAXDID020000241">
    <property type="protein sequence ID" value="CAL6062812.1"/>
    <property type="molecule type" value="Genomic_DNA"/>
</dbReference>
<keyword evidence="1" id="KW-1133">Transmembrane helix</keyword>
<keyword evidence="6" id="KW-1185">Reference proteome</keyword>
<dbReference type="EMBL" id="CAXDID020000241">
    <property type="protein sequence ID" value="CAL6062814.1"/>
    <property type="molecule type" value="Genomic_DNA"/>
</dbReference>
<name>A0AA86UYB3_9EUKA</name>
<dbReference type="Proteomes" id="UP001642409">
    <property type="component" value="Unassembled WGS sequence"/>
</dbReference>
<evidence type="ECO:0000313" key="4">
    <source>
        <dbReference type="EMBL" id="CAL6062812.1"/>
    </source>
</evidence>
<keyword evidence="1" id="KW-0812">Transmembrane</keyword>
<dbReference type="EMBL" id="CATOUU010001058">
    <property type="protein sequence ID" value="CAI9969399.1"/>
    <property type="molecule type" value="Genomic_DNA"/>
</dbReference>
<dbReference type="EMBL" id="CATOUU010001058">
    <property type="protein sequence ID" value="CAI9969401.1"/>
    <property type="molecule type" value="Genomic_DNA"/>
</dbReference>
<feature type="transmembrane region" description="Helical" evidence="1">
    <location>
        <begin position="6"/>
        <end position="24"/>
    </location>
</feature>
<dbReference type="AlphaFoldDB" id="A0AA86UYB3"/>
<gene>
    <name evidence="4" type="ORF">HINF_LOCUS50377</name>
    <name evidence="5" type="ORF">HINF_LOCUS50379</name>
    <name evidence="2" type="ORF">HINF_LOCUS57044</name>
    <name evidence="3" type="ORF">HINF_LOCUS57046</name>
</gene>
<evidence type="ECO:0000313" key="6">
    <source>
        <dbReference type="Proteomes" id="UP001642409"/>
    </source>
</evidence>
<proteinExistence type="predicted"/>
<evidence type="ECO:0000313" key="2">
    <source>
        <dbReference type="EMBL" id="CAI9969399.1"/>
    </source>
</evidence>
<feature type="transmembrane region" description="Helical" evidence="1">
    <location>
        <begin position="105"/>
        <end position="126"/>
    </location>
</feature>
<evidence type="ECO:0000313" key="5">
    <source>
        <dbReference type="EMBL" id="CAL6062814.1"/>
    </source>
</evidence>
<evidence type="ECO:0000256" key="1">
    <source>
        <dbReference type="SAM" id="Phobius"/>
    </source>
</evidence>
<evidence type="ECO:0000313" key="3">
    <source>
        <dbReference type="EMBL" id="CAI9969401.1"/>
    </source>
</evidence>
<reference evidence="3" key="1">
    <citation type="submission" date="2023-06" db="EMBL/GenBank/DDBJ databases">
        <authorList>
            <person name="Kurt Z."/>
        </authorList>
    </citation>
    <scope>NUCLEOTIDE SEQUENCE</scope>
</reference>
<protein>
    <submittedName>
        <fullName evidence="4">Hypothetical_protein</fullName>
    </submittedName>
</protein>
<organism evidence="3">
    <name type="scientific">Hexamita inflata</name>
    <dbReference type="NCBI Taxonomy" id="28002"/>
    <lineage>
        <taxon>Eukaryota</taxon>
        <taxon>Metamonada</taxon>
        <taxon>Diplomonadida</taxon>
        <taxon>Hexamitidae</taxon>
        <taxon>Hexamitinae</taxon>
        <taxon>Hexamita</taxon>
    </lineage>
</organism>
<comment type="caution">
    <text evidence="3">The sequence shown here is derived from an EMBL/GenBank/DDBJ whole genome shotgun (WGS) entry which is preliminary data.</text>
</comment>
<sequence length="158" mass="18409">MRRESYSIYFVGIVIFQQVLFRFYRYLLPGLPGVQICSGTVCQLELLLGFFFEVSLFVERVVAHLCISRDFVANFSVEGLHVYLQFLQEEVTFLVQRAVFANYNWYNFSLVSLVVLDLCLIVLFFVPRDSNVQVDSFASVVYRDIGFYTVIEEIVICF</sequence>